<reference evidence="1" key="1">
    <citation type="submission" date="2014-05" db="EMBL/GenBank/DDBJ databases">
        <authorList>
            <person name="Chronopoulou M."/>
        </authorList>
    </citation>
    <scope>NUCLEOTIDE SEQUENCE</scope>
    <source>
        <tissue evidence="1">Whole organism</tissue>
    </source>
</reference>
<dbReference type="AlphaFoldDB" id="A0A0K2V0P1"/>
<organism evidence="1">
    <name type="scientific">Lepeophtheirus salmonis</name>
    <name type="common">Salmon louse</name>
    <name type="synonym">Caligus salmonis</name>
    <dbReference type="NCBI Taxonomy" id="72036"/>
    <lineage>
        <taxon>Eukaryota</taxon>
        <taxon>Metazoa</taxon>
        <taxon>Ecdysozoa</taxon>
        <taxon>Arthropoda</taxon>
        <taxon>Crustacea</taxon>
        <taxon>Multicrustacea</taxon>
        <taxon>Hexanauplia</taxon>
        <taxon>Copepoda</taxon>
        <taxon>Siphonostomatoida</taxon>
        <taxon>Caligidae</taxon>
        <taxon>Lepeophtheirus</taxon>
    </lineage>
</organism>
<proteinExistence type="predicted"/>
<protein>
    <submittedName>
        <fullName evidence="1">Uncharacterized protein</fullName>
    </submittedName>
</protein>
<feature type="non-terminal residue" evidence="1">
    <location>
        <position position="1"/>
    </location>
</feature>
<name>A0A0K2V0P1_LEPSM</name>
<dbReference type="EMBL" id="HACA01026722">
    <property type="protein sequence ID" value="CDW44083.1"/>
    <property type="molecule type" value="Transcribed_RNA"/>
</dbReference>
<sequence length="57" mass="6730">KRSEGLDFSRNRELISTNLSGRYLYKSVTHIHEFIRSIYLQIGNSYPRIYPVDISPK</sequence>
<evidence type="ECO:0000313" key="1">
    <source>
        <dbReference type="EMBL" id="CDW44083.1"/>
    </source>
</evidence>
<accession>A0A0K2V0P1</accession>